<evidence type="ECO:0000256" key="1">
    <source>
        <dbReference type="ARBA" id="ARBA00004474"/>
    </source>
</evidence>
<feature type="domain" description="Plastid lipid-associated protein/fibrillin conserved" evidence="4">
    <location>
        <begin position="42"/>
        <end position="255"/>
    </location>
</feature>
<reference evidence="5" key="1">
    <citation type="submission" date="2020-06" db="EMBL/GenBank/DDBJ databases">
        <authorList>
            <consortium name="Plant Systems Biology data submission"/>
        </authorList>
    </citation>
    <scope>NUCLEOTIDE SEQUENCE</scope>
    <source>
        <strain evidence="5">D6</strain>
    </source>
</reference>
<feature type="chain" id="PRO_5040212662" evidence="3">
    <location>
        <begin position="20"/>
        <end position="264"/>
    </location>
</feature>
<evidence type="ECO:0000313" key="6">
    <source>
        <dbReference type="Proteomes" id="UP001153069"/>
    </source>
</evidence>
<comment type="subcellular location">
    <subcellularLocation>
        <location evidence="1">Plastid</location>
    </subcellularLocation>
</comment>
<keyword evidence="2" id="KW-0934">Plastid</keyword>
<comment type="caution">
    <text evidence="5">The sequence shown here is derived from an EMBL/GenBank/DDBJ whole genome shotgun (WGS) entry which is preliminary data.</text>
</comment>
<protein>
    <submittedName>
        <fullName evidence="5">Lipid-associated protein 3, chloroplastic</fullName>
    </submittedName>
</protein>
<feature type="signal peptide" evidence="3">
    <location>
        <begin position="1"/>
        <end position="19"/>
    </location>
</feature>
<keyword evidence="6" id="KW-1185">Reference proteome</keyword>
<name>A0A9N8HRV6_9STRA</name>
<evidence type="ECO:0000256" key="2">
    <source>
        <dbReference type="ARBA" id="ARBA00022640"/>
    </source>
</evidence>
<dbReference type="PROSITE" id="PS51257">
    <property type="entry name" value="PROKAR_LIPOPROTEIN"/>
    <property type="match status" value="1"/>
</dbReference>
<keyword evidence="3" id="KW-0732">Signal</keyword>
<accession>A0A9N8HRV6</accession>
<dbReference type="InterPro" id="IPR006843">
    <property type="entry name" value="PAP/fibrillin_dom"/>
</dbReference>
<dbReference type="Pfam" id="PF04755">
    <property type="entry name" value="PAP_fibrillin"/>
    <property type="match status" value="1"/>
</dbReference>
<evidence type="ECO:0000259" key="4">
    <source>
        <dbReference type="Pfam" id="PF04755"/>
    </source>
</evidence>
<sequence length="264" mass="28964">MTRRTSPLLLTILVGSCQGFQMAQVFKSFQPVKVPTQSGGKKAELLDSISFTNNGKSAAPETQLNVLDIVRSMEVKSPPSPNLLSDPKEAQILDGVWYLHYTSPSDPSLIDAGETDDNFPNAWKPQKAEEKIETKQFNAKGSVSAAGINVDTSNRVVKQIINVQESVVFNEIDLDFGKVQVGGPFRKSDNIPNRAVVSFQTCNITLNSGFTLNLGFLFDILSLVRGSKDSGWLETTYIDSNMRIGRGNKGTMFVLTRNSEDVKP</sequence>
<dbReference type="PANTHER" id="PTHR31906">
    <property type="entry name" value="PLASTID-LIPID-ASSOCIATED PROTEIN 4, CHLOROPLASTIC-RELATED"/>
    <property type="match status" value="1"/>
</dbReference>
<dbReference type="OrthoDB" id="201321at2759"/>
<dbReference type="EMBL" id="CAICTM010001441">
    <property type="protein sequence ID" value="CAB9523676.1"/>
    <property type="molecule type" value="Genomic_DNA"/>
</dbReference>
<dbReference type="Proteomes" id="UP001153069">
    <property type="component" value="Unassembled WGS sequence"/>
</dbReference>
<gene>
    <name evidence="5" type="ORF">SEMRO_1443_G273200.1</name>
</gene>
<organism evidence="5 6">
    <name type="scientific">Seminavis robusta</name>
    <dbReference type="NCBI Taxonomy" id="568900"/>
    <lineage>
        <taxon>Eukaryota</taxon>
        <taxon>Sar</taxon>
        <taxon>Stramenopiles</taxon>
        <taxon>Ochrophyta</taxon>
        <taxon>Bacillariophyta</taxon>
        <taxon>Bacillariophyceae</taxon>
        <taxon>Bacillariophycidae</taxon>
        <taxon>Naviculales</taxon>
        <taxon>Naviculaceae</taxon>
        <taxon>Seminavis</taxon>
    </lineage>
</organism>
<dbReference type="InterPro" id="IPR039633">
    <property type="entry name" value="PAP"/>
</dbReference>
<evidence type="ECO:0000256" key="3">
    <source>
        <dbReference type="SAM" id="SignalP"/>
    </source>
</evidence>
<evidence type="ECO:0000313" key="5">
    <source>
        <dbReference type="EMBL" id="CAB9523676.1"/>
    </source>
</evidence>
<proteinExistence type="predicted"/>
<dbReference type="AlphaFoldDB" id="A0A9N8HRV6"/>
<dbReference type="GO" id="GO:0009536">
    <property type="term" value="C:plastid"/>
    <property type="evidence" value="ECO:0007669"/>
    <property type="project" value="UniProtKB-SubCell"/>
</dbReference>